<sequence length="1511" mass="168923">MTAPETSLRQVHIDKVQALFSEAPSLNDVATDSAQAYLDLYFAGHNYLAARLYVVAPTGPYRSLADKVLERLAAASPTLLVAQYHQVMQRVREIYVPGGPSLDDIELLINRCGTELLRLYAQRLQAWWREAVPVNMTRWGYLSDELLELLYDATPPAGMTQARFDAVFPRSTLHARRPNRMWSAHGLALKVQTVHVRQPAQMLPLLLFSQPNVAGLWLFDPATGVQALDNLDALQVLLPGYTNVTQWFTADAQGDPFDALAASYLQRQLLDIASLNPKVPRPLAEYQQLLGMITDSHRWFVPQLSERQQYWLDKLPLWLAHADADACIAYAQLLQALVLDRRQHGTANFLEDIPTLQGYANEHLQTCLRKLPKAATLTPEDVSLTFERVIAAAVPVPGGFTAGEVHRIDVSLTELALENLAGFPYTVKAIHPAWLSYESLKACVTQVDVGQAYPALLKKNLIDDSTEVTRRRQRFSQQLRIQLPMQALEWQLKGEHGLSREGFRRLRAALQATAAERKVHGQGMALWPLAFKATATSTADTVANMFIIGPQQGEAGCHLLYRPLFEPPLLEFATLDALFEAIKQPGAVQESVLTWIPSRRQAVYANGGFREPHVRHFLVGDDFTRFEKPAPAQLSKTVAEADPAQQLFAATAQALVTLADRQSVSNAEQRWAGLKQLGWLLFGTLQPLLSGPLMLAGWLVQLLDSAEQDIIALQGTDQQARNAALLDMLVNLMVIVAHQATPHDVQRHLELEHPVFAPEVEPPAVLPTKIATPAQFIAPASWANSRNTLTPQLQARLQALSLKSFPKPWPKALPGAEPSGPRQGLLRVQQQWQALVRGQQFRVRMEQDRVRVVSADGKQLGPWLKSVGRGEWDVDLQLRLSGGADTSADAPPDWRQVENQYRQAITERGRAFNTMELARTLAEKTQGEGNEPQQARLLSSYYKATETMARKALTEWQYLRQLRSLKPLPRYETTECDALESIINALTLLDIQLSKRAKQTGARMLPLLERAEHDSDMQAHTELNQLTRELVAIYDSQIDWRTQEDRCLDALRKVPRLGRDRANALIEETQQLMDRAQHSQAKPIPARPSLLALKSQQVRMLWTLATDVPTGQVEDEVTTTISRTFARTRWACSSLVERSQVQASDTEQIELLDSLDNVFAQTDDQIEFWRAVEPDRFSLPDLEKLQQLLAGLHRQVEDDLQALLQPAPGAEPAPKVSAPPAPGRRKKIIRTRNRDLFVVQAETADTTKAQVNDDTGAVIGTFTKAADGLWDPGTAPPRQDPELGGLVKIANTLLQDVDKAIAHVEARIKGSRSPASLQHLLETEADNCLSTANKIRAKLNEERRARLAAPQQEKARTAEDGLRKVAVRLTAKGLEVRIRATRDKLLDQDDVAFLHQQHQVRIVRKGPRVALKGRKNDYLQEYAVCDVHTGKTLAYAHFHYARSHGPDDHFTTAHLKPPEQARLGRQAQAQAEAEAFARMRTGQGGRVKQTLEVHRSEIQLPLARRLFFSVD</sequence>
<comment type="caution">
    <text evidence="2">The sequence shown here is derived from an EMBL/GenBank/DDBJ whole genome shotgun (WGS) entry which is preliminary data.</text>
</comment>
<accession>A0A7Y8G0A8</accession>
<protein>
    <submittedName>
        <fullName evidence="2">Uncharacterized protein</fullName>
    </submittedName>
</protein>
<name>A0A7Y8G0A8_9PSED</name>
<proteinExistence type="predicted"/>
<gene>
    <name evidence="2" type="ORF">HX893_09570</name>
</gene>
<reference evidence="2 3" key="1">
    <citation type="submission" date="2020-04" db="EMBL/GenBank/DDBJ databases">
        <title>Molecular characterization of pseudomonads from Agaricus bisporus reveal novel blotch 2 pathogens in Western Europe.</title>
        <authorList>
            <person name="Taparia T."/>
            <person name="Krijger M."/>
            <person name="Haynes E."/>
            <person name="Elpinstone J.G."/>
            <person name="Noble R."/>
            <person name="Van Der Wolf J."/>
        </authorList>
    </citation>
    <scope>NUCLEOTIDE SEQUENCE [LARGE SCALE GENOMIC DNA]</scope>
    <source>
        <strain evidence="2 3">P8021</strain>
    </source>
</reference>
<dbReference type="Proteomes" id="UP000585226">
    <property type="component" value="Unassembled WGS sequence"/>
</dbReference>
<feature type="region of interest" description="Disordered" evidence="1">
    <location>
        <begin position="1205"/>
        <end position="1224"/>
    </location>
</feature>
<dbReference type="RefSeq" id="WP_177110966.1">
    <property type="nucleotide sequence ID" value="NZ_JACASD010000022.1"/>
</dbReference>
<dbReference type="EMBL" id="JACASD010000022">
    <property type="protein sequence ID" value="NWE88380.1"/>
    <property type="molecule type" value="Genomic_DNA"/>
</dbReference>
<organism evidence="2 3">
    <name type="scientific">Pseudomonas reactans</name>
    <dbReference type="NCBI Taxonomy" id="117680"/>
    <lineage>
        <taxon>Bacteria</taxon>
        <taxon>Pseudomonadati</taxon>
        <taxon>Pseudomonadota</taxon>
        <taxon>Gammaproteobacteria</taxon>
        <taxon>Pseudomonadales</taxon>
        <taxon>Pseudomonadaceae</taxon>
        <taxon>Pseudomonas</taxon>
    </lineage>
</organism>
<evidence type="ECO:0000313" key="3">
    <source>
        <dbReference type="Proteomes" id="UP000585226"/>
    </source>
</evidence>
<evidence type="ECO:0000256" key="1">
    <source>
        <dbReference type="SAM" id="MobiDB-lite"/>
    </source>
</evidence>
<evidence type="ECO:0000313" key="2">
    <source>
        <dbReference type="EMBL" id="NWE88380.1"/>
    </source>
</evidence>